<accession>A0A427B327</accession>
<dbReference type="Proteomes" id="UP000287651">
    <property type="component" value="Unassembled WGS sequence"/>
</dbReference>
<comment type="caution">
    <text evidence="1">The sequence shown here is derived from an EMBL/GenBank/DDBJ whole genome shotgun (WGS) entry which is preliminary data.</text>
</comment>
<dbReference type="EMBL" id="AMZH03000604">
    <property type="protein sequence ID" value="RRT82889.1"/>
    <property type="molecule type" value="Genomic_DNA"/>
</dbReference>
<evidence type="ECO:0000313" key="1">
    <source>
        <dbReference type="EMBL" id="RRT82889.1"/>
    </source>
</evidence>
<evidence type="ECO:0000313" key="2">
    <source>
        <dbReference type="Proteomes" id="UP000287651"/>
    </source>
</evidence>
<dbReference type="AlphaFoldDB" id="A0A427B327"/>
<gene>
    <name evidence="1" type="ORF">B296_00016948</name>
</gene>
<reference evidence="1 2" key="1">
    <citation type="journal article" date="2014" name="Agronomy (Basel)">
        <title>A Draft Genome Sequence for Ensete ventricosum, the Drought-Tolerant Tree Against Hunger.</title>
        <authorList>
            <person name="Harrison J."/>
            <person name="Moore K.A."/>
            <person name="Paszkiewicz K."/>
            <person name="Jones T."/>
            <person name="Grant M."/>
            <person name="Ambacheew D."/>
            <person name="Muzemil S."/>
            <person name="Studholme D.J."/>
        </authorList>
    </citation>
    <scope>NUCLEOTIDE SEQUENCE [LARGE SCALE GENOMIC DNA]</scope>
</reference>
<organism evidence="1 2">
    <name type="scientific">Ensete ventricosum</name>
    <name type="common">Abyssinian banana</name>
    <name type="synonym">Musa ensete</name>
    <dbReference type="NCBI Taxonomy" id="4639"/>
    <lineage>
        <taxon>Eukaryota</taxon>
        <taxon>Viridiplantae</taxon>
        <taxon>Streptophyta</taxon>
        <taxon>Embryophyta</taxon>
        <taxon>Tracheophyta</taxon>
        <taxon>Spermatophyta</taxon>
        <taxon>Magnoliopsida</taxon>
        <taxon>Liliopsida</taxon>
        <taxon>Zingiberales</taxon>
        <taxon>Musaceae</taxon>
        <taxon>Ensete</taxon>
    </lineage>
</organism>
<name>A0A427B327_ENSVE</name>
<sequence>MDACEYSSVQDPNPDANPQGLKYHTAFISNNELPRTTWDPIDPLLSFSPSWEVFPSRNSQRLSTGGSFLFVPNRNPNPIPSFFLLADEQSESNLPPVRGHLLDLQLQKPRPPRFRAILISGSRPLGFASSPFVVDHAARMGPGSRANPRRTITRVSNWNFEKSPYVTLGNFPEHHFLCSCPGSN</sequence>
<proteinExistence type="predicted"/>
<protein>
    <submittedName>
        <fullName evidence="1">Uncharacterized protein</fullName>
    </submittedName>
</protein>